<protein>
    <recommendedName>
        <fullName evidence="3">Ig-like domain-containing protein</fullName>
    </recommendedName>
</protein>
<sequence>MSKISGQRIDLTCDVKMFPNPSEYIWLKNEQEIRSTGSRIGIKDDRLTIYSASVEDSGIYSCSVQFNDEYKVSQKLHIEVRSSGFEENFPPVTSTIEGELFDLPCSPENKNDALYWIVFGEKMKPGEKKDRFSVDAQDGTLLISRARIEDNGLIKCIAGNKSIETNLHVLKDRSVTKQENLEKIIESESVELVCELEGKRVTWSHNGEVDEQNARKRKVFTEISVAEGGEWICEAENGSRHKFVVSVNTAEQAAMNPPSVRIIDSKVELTWAETLSDVQIQFKSISEDMWSLLNPPKLNGPSTATVDHLTSSEKVHFRIAPMDKFGKLLAPFSAASDPVTVKSSKAKDEVNLVVLGVIAGTSVLAIVVICVVIVYLKRYKNLKKTTKNGSKDFTYTKPGFYGQEYPITHCGLVRNGSDSGHGTTSSNRDDQPDHWLANYRPDQSPMLYHHSVAAHNAATSAHARPYTNRPETLLSGTQYSDNSYHSSASGRSGRYQNPYTIGAQTMQQSATPASQLPYASQYAEIEIIPRDQQNQHQRKGSFHGQAPKMAPPTSYLSYSNTRATEPIYESLDHKC</sequence>
<feature type="domain" description="Ig-like" evidence="3">
    <location>
        <begin position="1"/>
        <end position="73"/>
    </location>
</feature>
<evidence type="ECO:0000256" key="2">
    <source>
        <dbReference type="SAM" id="Phobius"/>
    </source>
</evidence>
<dbReference type="InterPro" id="IPR036179">
    <property type="entry name" value="Ig-like_dom_sf"/>
</dbReference>
<dbReference type="EMBL" id="FN654387">
    <property type="protein sequence ID" value="CBY33011.1"/>
    <property type="molecule type" value="Genomic_DNA"/>
</dbReference>
<dbReference type="PANTHER" id="PTHR45889">
    <property type="entry name" value="IG-LIKE DOMAIN-CONTAINING PROTEIN"/>
    <property type="match status" value="1"/>
</dbReference>
<feature type="region of interest" description="Disordered" evidence="1">
    <location>
        <begin position="412"/>
        <end position="440"/>
    </location>
</feature>
<evidence type="ECO:0000259" key="3">
    <source>
        <dbReference type="PROSITE" id="PS50835"/>
    </source>
</evidence>
<accession>E4YBS4</accession>
<feature type="compositionally biased region" description="Polar residues" evidence="1">
    <location>
        <begin position="416"/>
        <end position="426"/>
    </location>
</feature>
<dbReference type="InterPro" id="IPR003599">
    <property type="entry name" value="Ig_sub"/>
</dbReference>
<dbReference type="InterPro" id="IPR007110">
    <property type="entry name" value="Ig-like_dom"/>
</dbReference>
<dbReference type="CDD" id="cd00096">
    <property type="entry name" value="Ig"/>
    <property type="match status" value="2"/>
</dbReference>
<dbReference type="AlphaFoldDB" id="E4YBS4"/>
<name>E4YBS4_OIKDI</name>
<dbReference type="Pfam" id="PF13927">
    <property type="entry name" value="Ig_3"/>
    <property type="match status" value="1"/>
</dbReference>
<reference evidence="4" key="1">
    <citation type="journal article" date="2010" name="Science">
        <title>Plasticity of animal genome architecture unmasked by rapid evolution of a pelagic tunicate.</title>
        <authorList>
            <person name="Denoeud F."/>
            <person name="Henriet S."/>
            <person name="Mungpakdee S."/>
            <person name="Aury J.M."/>
            <person name="Da Silva C."/>
            <person name="Brinkmann H."/>
            <person name="Mikhaleva J."/>
            <person name="Olsen L.C."/>
            <person name="Jubin C."/>
            <person name="Canestro C."/>
            <person name="Bouquet J.M."/>
            <person name="Danks G."/>
            <person name="Poulain J."/>
            <person name="Campsteijn C."/>
            <person name="Adamski M."/>
            <person name="Cross I."/>
            <person name="Yadetie F."/>
            <person name="Muffato M."/>
            <person name="Louis A."/>
            <person name="Butcher S."/>
            <person name="Tsagkogeorga G."/>
            <person name="Konrad A."/>
            <person name="Singh S."/>
            <person name="Jensen M.F."/>
            <person name="Cong E.H."/>
            <person name="Eikeseth-Otteraa H."/>
            <person name="Noel B."/>
            <person name="Anthouard V."/>
            <person name="Porcel B.M."/>
            <person name="Kachouri-Lafond R."/>
            <person name="Nishino A."/>
            <person name="Ugolini M."/>
            <person name="Chourrout P."/>
            <person name="Nishida H."/>
            <person name="Aasland R."/>
            <person name="Huzurbazar S."/>
            <person name="Westhof E."/>
            <person name="Delsuc F."/>
            <person name="Lehrach H."/>
            <person name="Reinhardt R."/>
            <person name="Weissenbach J."/>
            <person name="Roy S.W."/>
            <person name="Artiguenave F."/>
            <person name="Postlethwait J.H."/>
            <person name="Manak J.R."/>
            <person name="Thompson E.M."/>
            <person name="Jaillon O."/>
            <person name="Du Pasquier L."/>
            <person name="Boudinot P."/>
            <person name="Liberles D.A."/>
            <person name="Volff J.N."/>
            <person name="Philippe H."/>
            <person name="Lenhard B."/>
            <person name="Roest Crollius H."/>
            <person name="Wincker P."/>
            <person name="Chourrout D."/>
        </authorList>
    </citation>
    <scope>NUCLEOTIDE SEQUENCE [LARGE SCALE GENOMIC DNA]</scope>
</reference>
<dbReference type="InterPro" id="IPR003598">
    <property type="entry name" value="Ig_sub2"/>
</dbReference>
<keyword evidence="2" id="KW-0472">Membrane</keyword>
<feature type="region of interest" description="Disordered" evidence="1">
    <location>
        <begin position="459"/>
        <end position="497"/>
    </location>
</feature>
<feature type="transmembrane region" description="Helical" evidence="2">
    <location>
        <begin position="352"/>
        <end position="376"/>
    </location>
</feature>
<feature type="compositionally biased region" description="Polar residues" evidence="1">
    <location>
        <begin position="474"/>
        <end position="497"/>
    </location>
</feature>
<organism evidence="4">
    <name type="scientific">Oikopleura dioica</name>
    <name type="common">Tunicate</name>
    <dbReference type="NCBI Taxonomy" id="34765"/>
    <lineage>
        <taxon>Eukaryota</taxon>
        <taxon>Metazoa</taxon>
        <taxon>Chordata</taxon>
        <taxon>Tunicata</taxon>
        <taxon>Appendicularia</taxon>
        <taxon>Copelata</taxon>
        <taxon>Oikopleuridae</taxon>
        <taxon>Oikopleura</taxon>
    </lineage>
</organism>
<gene>
    <name evidence="4" type="ORF">GSOID_T00020877001</name>
</gene>
<feature type="domain" description="Ig-like" evidence="3">
    <location>
        <begin position="186"/>
        <end position="246"/>
    </location>
</feature>
<dbReference type="Proteomes" id="UP000011014">
    <property type="component" value="Unassembled WGS sequence"/>
</dbReference>
<dbReference type="PANTHER" id="PTHR45889:SF8">
    <property type="entry name" value="IG-LIKE DOMAIN-CONTAINING PROTEIN"/>
    <property type="match status" value="1"/>
</dbReference>
<dbReference type="SUPFAM" id="SSF48726">
    <property type="entry name" value="Immunoglobulin"/>
    <property type="match status" value="3"/>
</dbReference>
<feature type="region of interest" description="Disordered" evidence="1">
    <location>
        <begin position="532"/>
        <end position="561"/>
    </location>
</feature>
<dbReference type="InterPro" id="IPR013783">
    <property type="entry name" value="Ig-like_fold"/>
</dbReference>
<proteinExistence type="predicted"/>
<keyword evidence="2" id="KW-0812">Transmembrane</keyword>
<dbReference type="PROSITE" id="PS50835">
    <property type="entry name" value="IG_LIKE"/>
    <property type="match status" value="3"/>
</dbReference>
<dbReference type="Gene3D" id="2.60.40.10">
    <property type="entry name" value="Immunoglobulins"/>
    <property type="match status" value="3"/>
</dbReference>
<dbReference type="SMART" id="SM00408">
    <property type="entry name" value="IGc2"/>
    <property type="match status" value="3"/>
</dbReference>
<evidence type="ECO:0000256" key="1">
    <source>
        <dbReference type="SAM" id="MobiDB-lite"/>
    </source>
</evidence>
<keyword evidence="2" id="KW-1133">Transmembrane helix</keyword>
<feature type="domain" description="Ig-like" evidence="3">
    <location>
        <begin position="97"/>
        <end position="176"/>
    </location>
</feature>
<evidence type="ECO:0000313" key="4">
    <source>
        <dbReference type="EMBL" id="CBY33011.1"/>
    </source>
</evidence>
<dbReference type="SMART" id="SM00409">
    <property type="entry name" value="IG"/>
    <property type="match status" value="3"/>
</dbReference>